<organism evidence="2 3">
    <name type="scientific">Xanthomonas albilineans (strain GPE PC73 / CFBP 7063)</name>
    <dbReference type="NCBI Taxonomy" id="380358"/>
    <lineage>
        <taxon>Bacteria</taxon>
        <taxon>Pseudomonadati</taxon>
        <taxon>Pseudomonadota</taxon>
        <taxon>Gammaproteobacteria</taxon>
        <taxon>Lysobacterales</taxon>
        <taxon>Lysobacteraceae</taxon>
        <taxon>Xanthomonas</taxon>
    </lineage>
</organism>
<evidence type="ECO:0000313" key="3">
    <source>
        <dbReference type="Proteomes" id="UP000001890"/>
    </source>
</evidence>
<feature type="transmembrane region" description="Helical" evidence="1">
    <location>
        <begin position="120"/>
        <end position="139"/>
    </location>
</feature>
<proteinExistence type="predicted"/>
<dbReference type="STRING" id="380358.XALC_0426"/>
<dbReference type="EMBL" id="FP565176">
    <property type="protein sequence ID" value="CBA14961.1"/>
    <property type="molecule type" value="Genomic_DNA"/>
</dbReference>
<evidence type="ECO:0000313" key="2">
    <source>
        <dbReference type="EMBL" id="CBA14961.1"/>
    </source>
</evidence>
<evidence type="ECO:0000256" key="1">
    <source>
        <dbReference type="SAM" id="Phobius"/>
    </source>
</evidence>
<dbReference type="Proteomes" id="UP000001890">
    <property type="component" value="Chromosome"/>
</dbReference>
<dbReference type="KEGG" id="xal:XALC_0426"/>
<dbReference type="AlphaFoldDB" id="D2UBG0"/>
<protein>
    <submittedName>
        <fullName evidence="2">Uncharacterized protein</fullName>
    </submittedName>
</protein>
<name>D2UBG0_XANAP</name>
<gene>
    <name evidence="2" type="ordered locus">XALc_0426</name>
</gene>
<keyword evidence="1" id="KW-0812">Transmembrane</keyword>
<keyword evidence="1" id="KW-0472">Membrane</keyword>
<accession>D2UBG0</accession>
<keyword evidence="1" id="KW-1133">Transmembrane helix</keyword>
<keyword evidence="3" id="KW-1185">Reference proteome</keyword>
<reference evidence="2 3" key="1">
    <citation type="journal article" date="2009" name="BMC Genomics">
        <title>The complete genome sequence of Xanthomonas albilineans provides new insights into the reductive genome evolution of the xylem-limited Xanthomonadaceae.</title>
        <authorList>
            <person name="Pieretti I."/>
            <person name="Royer M."/>
            <person name="Barbe V."/>
            <person name="Carrere S."/>
            <person name="Koebnik R."/>
            <person name="Cociancich S."/>
            <person name="Couloux A."/>
            <person name="Darrasse A."/>
            <person name="Gouzy J."/>
            <person name="Jacques M.A."/>
            <person name="Lauber E."/>
            <person name="Manceau C."/>
            <person name="Mangenot S."/>
            <person name="Poussier S."/>
            <person name="Segurens B."/>
            <person name="Szurek B."/>
            <person name="Verdier V."/>
            <person name="Arlat M."/>
            <person name="Rott P."/>
        </authorList>
    </citation>
    <scope>NUCLEOTIDE SEQUENCE [LARGE SCALE GENOMIC DNA]</scope>
    <source>
        <strain evidence="3">GPE PC73 / CFBP 7063</strain>
    </source>
</reference>
<sequence length="294" mass="31824">MVKAVMGAPGFAELFFAYIDVVSGKNPKTCGSRQGLVKFGTERFVMNGNLLRSEVEPPVDCIGRQGHPPPMPSLGRMRPSTASRPMRCIDGGEWLQAVAGLWGADSSCGIRQNRCMSFRLHAAGSLLFVLLLVVGIAAAQDTSVSVSAFAAAAPAEMPASGDVWVDRQLLDIDRYAVRYPDSFLDEVARYAQMPRGYAEALLRECHWSARDIYFAGFLATATGRPYREVVRARSATGAQAGWAEVATGLQAPPGSLAYRALRHAIVASYDHWDRPIVLDALLRRQLGGRAAAQP</sequence>